<keyword evidence="2" id="KW-1185">Reference proteome</keyword>
<dbReference type="EMBL" id="FWXB01000019">
    <property type="protein sequence ID" value="SMC13998.1"/>
    <property type="molecule type" value="Genomic_DNA"/>
</dbReference>
<gene>
    <name evidence="1" type="ORF">ROA7745_03860</name>
</gene>
<dbReference type="AlphaFoldDB" id="A0A1X7BWI2"/>
<reference evidence="1 2" key="1">
    <citation type="submission" date="2017-03" db="EMBL/GenBank/DDBJ databases">
        <authorList>
            <person name="Afonso C.L."/>
            <person name="Miller P.J."/>
            <person name="Scott M.A."/>
            <person name="Spackman E."/>
            <person name="Goraichik I."/>
            <person name="Dimitrov K.M."/>
            <person name="Suarez D.L."/>
            <person name="Swayne D.E."/>
        </authorList>
    </citation>
    <scope>NUCLEOTIDE SEQUENCE [LARGE SCALE GENOMIC DNA]</scope>
    <source>
        <strain evidence="1 2">CECT 7745</strain>
    </source>
</reference>
<evidence type="ECO:0000313" key="1">
    <source>
        <dbReference type="EMBL" id="SMC13998.1"/>
    </source>
</evidence>
<evidence type="ECO:0000313" key="2">
    <source>
        <dbReference type="Proteomes" id="UP000193224"/>
    </source>
</evidence>
<proteinExistence type="predicted"/>
<organism evidence="1 2">
    <name type="scientific">Roseovarius aestuarii</name>
    <dbReference type="NCBI Taxonomy" id="475083"/>
    <lineage>
        <taxon>Bacteria</taxon>
        <taxon>Pseudomonadati</taxon>
        <taxon>Pseudomonadota</taxon>
        <taxon>Alphaproteobacteria</taxon>
        <taxon>Rhodobacterales</taxon>
        <taxon>Roseobacteraceae</taxon>
        <taxon>Roseovarius</taxon>
    </lineage>
</organism>
<sequence>MLRCAFSITVGILICSTAYSQEYQFVAPPPGPYIADPATITELDCYPIETTCQTSLNFVHLIEEQTRVIRQEPTFKLAHENNLQGNPFNLPQMAAVTSTIKDDLTELRYTRSAPDPQMNLDFLTDPKSTVELVGVVNRMDRQFLRGRSASICGEISVIYRFTYSIREGSQKSRLPATLNLVFPAAEKPEDCQPMAKRWLTLLNRSVAPASAAKEAVFEMIRNPAQSPFAWLDGPNISRLELNIQAYRKPADSDPSDFGTEAIYLLRVFTWNAATKEFEIASLPNQIDRNSLTCTAADSDALCEFKRENRTKLVAFLQEPESVAALDLGIISIDPALGLLSKRAISVSPGGMHRSENQSYWNALGAPEHAIIHDDEIAEAIKAAEVAGVTLRFIQSTDDFRARLNESTCSGCHQTRAIAGFHFPGADREGTHASNSVLLPASPHFFGDIPRRIDLIRKIAYGETLTDEDLLNGYSARPLARYKDALSRTQLIGGWGGTCVIEASQSESARKWSCQSGLVCEQVFRSDGIPGIGTCVPPKDQRKIGDPLQHGTVSTDIFSRDLYKRTKPEVIPAPQNPILRETRILPKFLPRDPPPGNSYYGGHQEFYIGLSPRMHPACQLKEGETGYLPAPMECHDARRDFLTGGFPAGSLRLSECSNLPEEATCALTASSGFNGCIAAIGERQTMPDADWKNYVYSVNTCFEIFTSYSGERACDFANPCRDDYICAKPMEYDGSTFQERLERLVFFPRERPAGVDVSYFEDITGRRYDPAAYGQKRPDDKWAARDDQRGVCIPPYFVFQFRSDGHPAPPPPSITLRPFYSGPR</sequence>
<accession>A0A1X7BWI2</accession>
<protein>
    <submittedName>
        <fullName evidence="1">Uncharacterized protein</fullName>
    </submittedName>
</protein>
<name>A0A1X7BWI2_9RHOB</name>
<dbReference type="Proteomes" id="UP000193224">
    <property type="component" value="Unassembled WGS sequence"/>
</dbReference>